<dbReference type="AlphaFoldDB" id="A0A2T3KL42"/>
<proteinExistence type="predicted"/>
<comment type="caution">
    <text evidence="1">The sequence shown here is derived from an EMBL/GenBank/DDBJ whole genome shotgun (WGS) entry which is preliminary data.</text>
</comment>
<sequence length="281" mass="31962">MSSTYPKIDLVIRRDKEHVIIAAVMLSESFKAGDIAAMEMFGKVVNGKIQLVINKAQYNPENKYGETFEQWDLPSLVDQEIWRGCESEDQSVIGGVIIGRDNLLFGFENQDEVSRTALVSVIKDSNHILDIDESAVFRSVKGTEYVNCFEFFVEKDESKETAKLLDSIQGNGLFAFYRTPFFSLPDGTKYRLSTLGANKGNALYTREYKDIIEFGKPTNETLNKLYDLGLTPSNGGDFFYRVVQKTYEVEPAFLEMFSRLFTEDEHRQIDNVLDAIVDDLN</sequence>
<evidence type="ECO:0000313" key="2">
    <source>
        <dbReference type="Proteomes" id="UP000241426"/>
    </source>
</evidence>
<gene>
    <name evidence="1" type="ORF">C9J27_04720</name>
</gene>
<organism evidence="1 2">
    <name type="scientific">Photobacterium kishitanii</name>
    <dbReference type="NCBI Taxonomy" id="318456"/>
    <lineage>
        <taxon>Bacteria</taxon>
        <taxon>Pseudomonadati</taxon>
        <taxon>Pseudomonadota</taxon>
        <taxon>Gammaproteobacteria</taxon>
        <taxon>Vibrionales</taxon>
        <taxon>Vibrionaceae</taxon>
        <taxon>Photobacterium</taxon>
    </lineage>
</organism>
<name>A0A2T3KL42_9GAMM</name>
<dbReference type="EMBL" id="PYNF01000003">
    <property type="protein sequence ID" value="PSV00438.1"/>
    <property type="molecule type" value="Genomic_DNA"/>
</dbReference>
<protein>
    <submittedName>
        <fullName evidence="1">Uncharacterized protein</fullName>
    </submittedName>
</protein>
<dbReference type="Proteomes" id="UP000241426">
    <property type="component" value="Unassembled WGS sequence"/>
</dbReference>
<reference evidence="1 2" key="1">
    <citation type="submission" date="2018-01" db="EMBL/GenBank/DDBJ databases">
        <title>Whole genome sequencing of Histamine producing bacteria.</title>
        <authorList>
            <person name="Butler K."/>
        </authorList>
    </citation>
    <scope>NUCLEOTIDE SEQUENCE [LARGE SCALE GENOMIC DNA]</scope>
    <source>
        <strain evidence="1 2">FS-7.2</strain>
    </source>
</reference>
<accession>A0A2T3KL42</accession>
<evidence type="ECO:0000313" key="1">
    <source>
        <dbReference type="EMBL" id="PSV00438.1"/>
    </source>
</evidence>
<dbReference type="RefSeq" id="WP_107289068.1">
    <property type="nucleotide sequence ID" value="NZ_PYNF01000003.1"/>
</dbReference>